<feature type="repeat" description="WD" evidence="1">
    <location>
        <begin position="200"/>
        <end position="240"/>
    </location>
</feature>
<proteinExistence type="predicted"/>
<dbReference type="SUPFAM" id="SSF50969">
    <property type="entry name" value="YVTN repeat-like/Quinoprotein amine dehydrogenase"/>
    <property type="match status" value="1"/>
</dbReference>
<reference evidence="3" key="1">
    <citation type="submission" date="2021-01" db="EMBL/GenBank/DDBJ databases">
        <authorList>
            <person name="Corre E."/>
            <person name="Pelletier E."/>
            <person name="Niang G."/>
            <person name="Scheremetjew M."/>
            <person name="Finn R."/>
            <person name="Kale V."/>
            <person name="Holt S."/>
            <person name="Cochrane G."/>
            <person name="Meng A."/>
            <person name="Brown T."/>
            <person name="Cohen L."/>
        </authorList>
    </citation>
    <scope>NUCLEOTIDE SEQUENCE</scope>
    <source>
        <strain evidence="3">NIES-2562</strain>
    </source>
</reference>
<feature type="compositionally biased region" description="Basic and acidic residues" evidence="2">
    <location>
        <begin position="129"/>
        <end position="140"/>
    </location>
</feature>
<dbReference type="InterPro" id="IPR015943">
    <property type="entry name" value="WD40/YVTN_repeat-like_dom_sf"/>
</dbReference>
<dbReference type="EMBL" id="HBIB01047330">
    <property type="protein sequence ID" value="CAE0268773.1"/>
    <property type="molecule type" value="Transcribed_RNA"/>
</dbReference>
<feature type="region of interest" description="Disordered" evidence="2">
    <location>
        <begin position="1"/>
        <end position="142"/>
    </location>
</feature>
<dbReference type="PROSITE" id="PS50082">
    <property type="entry name" value="WD_REPEATS_2"/>
    <property type="match status" value="1"/>
</dbReference>
<organism evidence="3">
    <name type="scientific">Palpitomonas bilix</name>
    <dbReference type="NCBI Taxonomy" id="652834"/>
    <lineage>
        <taxon>Eukaryota</taxon>
        <taxon>Eukaryota incertae sedis</taxon>
    </lineage>
</organism>
<dbReference type="AlphaFoldDB" id="A0A7S3GK11"/>
<sequence length="240" mass="26242">MKKKEESKKGREGEGGKVGEEKKGERGGGGKEGENGKSGESEEGGGDEKGKQRRDEDGGEGEEGGEEKREGDCDRVKKGGKEGEDGKEGRKEERGKSEEPSMERREEQAGGGLEARKSGVKRGQSTGRNNEEKEEKEEKRKKVSYTLRTVCSTRIPSNPRTFTFSRSGEYLYVGYHNSLDAALKVYSFTSGQPLTEVGTKYGHLRDIASVTANDEDTVILTGSVDLTGRTWTLTNTNMTT</sequence>
<dbReference type="InterPro" id="IPR011044">
    <property type="entry name" value="Quino_amine_DH_bsu"/>
</dbReference>
<evidence type="ECO:0000256" key="2">
    <source>
        <dbReference type="SAM" id="MobiDB-lite"/>
    </source>
</evidence>
<name>A0A7S3GK11_9EUKA</name>
<evidence type="ECO:0000313" key="3">
    <source>
        <dbReference type="EMBL" id="CAE0268773.1"/>
    </source>
</evidence>
<evidence type="ECO:0000256" key="1">
    <source>
        <dbReference type="PROSITE-ProRule" id="PRU00221"/>
    </source>
</evidence>
<dbReference type="Gene3D" id="2.130.10.10">
    <property type="entry name" value="YVTN repeat-like/Quinoprotein amine dehydrogenase"/>
    <property type="match status" value="1"/>
</dbReference>
<dbReference type="InterPro" id="IPR001680">
    <property type="entry name" value="WD40_rpt"/>
</dbReference>
<accession>A0A7S3GK11</accession>
<feature type="compositionally biased region" description="Basic and acidic residues" evidence="2">
    <location>
        <begin position="1"/>
        <end position="56"/>
    </location>
</feature>
<gene>
    <name evidence="3" type="ORF">PBIL07802_LOCUS31123</name>
</gene>
<protein>
    <submittedName>
        <fullName evidence="3">Uncharacterized protein</fullName>
    </submittedName>
</protein>
<keyword evidence="1" id="KW-0853">WD repeat</keyword>
<feature type="compositionally biased region" description="Basic and acidic residues" evidence="2">
    <location>
        <begin position="66"/>
        <end position="108"/>
    </location>
</feature>
<dbReference type="PROSITE" id="PS50294">
    <property type="entry name" value="WD_REPEATS_REGION"/>
    <property type="match status" value="1"/>
</dbReference>